<proteinExistence type="predicted"/>
<reference evidence="3" key="1">
    <citation type="journal article" date="2019" name="Int. J. Syst. Evol. Microbiol.">
        <title>The Global Catalogue of Microorganisms (GCM) 10K type strain sequencing project: providing services to taxonomists for standard genome sequencing and annotation.</title>
        <authorList>
            <consortium name="The Broad Institute Genomics Platform"/>
            <consortium name="The Broad Institute Genome Sequencing Center for Infectious Disease"/>
            <person name="Wu L."/>
            <person name="Ma J."/>
        </authorList>
    </citation>
    <scope>NUCLEOTIDE SEQUENCE [LARGE SCALE GENOMIC DNA]</scope>
    <source>
        <strain evidence="3">JCM 32206</strain>
    </source>
</reference>
<evidence type="ECO:0000313" key="2">
    <source>
        <dbReference type="EMBL" id="GAA4482224.1"/>
    </source>
</evidence>
<name>A0ABP8P8S8_9NOCA</name>
<accession>A0ABP8P8S8</accession>
<evidence type="ECO:0000259" key="1">
    <source>
        <dbReference type="Pfam" id="PF11716"/>
    </source>
</evidence>
<dbReference type="RefSeq" id="WP_345346811.1">
    <property type="nucleotide sequence ID" value="NZ_BAABFB010000050.1"/>
</dbReference>
<dbReference type="InterPro" id="IPR024344">
    <property type="entry name" value="MDMPI_metal-binding"/>
</dbReference>
<dbReference type="Gene3D" id="1.20.120.450">
    <property type="entry name" value="dinb family like domain"/>
    <property type="match status" value="1"/>
</dbReference>
<protein>
    <submittedName>
        <fullName evidence="2">TIGR03086 family metal-binding protein</fullName>
    </submittedName>
</protein>
<dbReference type="Pfam" id="PF11716">
    <property type="entry name" value="MDMPI_N"/>
    <property type="match status" value="1"/>
</dbReference>
<feature type="domain" description="Mycothiol-dependent maleylpyruvate isomerase metal-binding" evidence="1">
    <location>
        <begin position="9"/>
        <end position="125"/>
    </location>
</feature>
<comment type="caution">
    <text evidence="2">The sequence shown here is derived from an EMBL/GenBank/DDBJ whole genome shotgun (WGS) entry which is preliminary data.</text>
</comment>
<gene>
    <name evidence="2" type="ORF">GCM10023094_31750</name>
</gene>
<organism evidence="2 3">
    <name type="scientific">Rhodococcus olei</name>
    <dbReference type="NCBI Taxonomy" id="2161675"/>
    <lineage>
        <taxon>Bacteria</taxon>
        <taxon>Bacillati</taxon>
        <taxon>Actinomycetota</taxon>
        <taxon>Actinomycetes</taxon>
        <taxon>Mycobacteriales</taxon>
        <taxon>Nocardiaceae</taxon>
        <taxon>Rhodococcus</taxon>
    </lineage>
</organism>
<keyword evidence="3" id="KW-1185">Reference proteome</keyword>
<dbReference type="EMBL" id="BAABFB010000050">
    <property type="protein sequence ID" value="GAA4482224.1"/>
    <property type="molecule type" value="Genomic_DNA"/>
</dbReference>
<evidence type="ECO:0000313" key="3">
    <source>
        <dbReference type="Proteomes" id="UP001501183"/>
    </source>
</evidence>
<dbReference type="NCBIfam" id="TIGR03086">
    <property type="entry name" value="TIGR03086 family metal-binding protein"/>
    <property type="match status" value="1"/>
</dbReference>
<dbReference type="InterPro" id="IPR034660">
    <property type="entry name" value="DinB/YfiT-like"/>
</dbReference>
<dbReference type="Proteomes" id="UP001501183">
    <property type="component" value="Unassembled WGS sequence"/>
</dbReference>
<dbReference type="SUPFAM" id="SSF109854">
    <property type="entry name" value="DinB/YfiT-like putative metalloenzymes"/>
    <property type="match status" value="1"/>
</dbReference>
<sequence length="193" mass="20953">MALEWLALLRRAHHEFSTRIEAVTDWSAPTPDSEWDVAALVRHVVAEQQWVPPLLGGLTVADAESRIRPLGDDLVAEWNLFSGLAIAAWDVAPPAAPVHLSYATVTVEHYLREQVSDVTIHAWDLSRAVGVDENLDPALVAGVWEVLDQQRDMLVASGLFANPVAVPDGAPLQDRLIALTGRDPRPTAPGGAR</sequence>
<dbReference type="InterPro" id="IPR017520">
    <property type="entry name" value="CHP03086"/>
</dbReference>
<dbReference type="NCBIfam" id="TIGR03083">
    <property type="entry name" value="maleylpyruvate isomerase family mycothiol-dependent enzyme"/>
    <property type="match status" value="1"/>
</dbReference>
<dbReference type="InterPro" id="IPR017517">
    <property type="entry name" value="Maleyloyr_isom"/>
</dbReference>